<dbReference type="Gene3D" id="3.40.50.720">
    <property type="entry name" value="NAD(P)-binding Rossmann-like Domain"/>
    <property type="match status" value="1"/>
</dbReference>
<organism evidence="3 4">
    <name type="scientific">Cladophialophora yegresii CBS 114405</name>
    <dbReference type="NCBI Taxonomy" id="1182544"/>
    <lineage>
        <taxon>Eukaryota</taxon>
        <taxon>Fungi</taxon>
        <taxon>Dikarya</taxon>
        <taxon>Ascomycota</taxon>
        <taxon>Pezizomycotina</taxon>
        <taxon>Eurotiomycetes</taxon>
        <taxon>Chaetothyriomycetidae</taxon>
        <taxon>Chaetothyriales</taxon>
        <taxon>Herpotrichiellaceae</taxon>
        <taxon>Cladophialophora</taxon>
    </lineage>
</organism>
<dbReference type="PANTHER" id="PTHR47706:SF9">
    <property type="entry name" value="NMRA-LIKE DOMAIN-CONTAINING PROTEIN-RELATED"/>
    <property type="match status" value="1"/>
</dbReference>
<evidence type="ECO:0000313" key="4">
    <source>
        <dbReference type="Proteomes" id="UP000019473"/>
    </source>
</evidence>
<sequence>MPGVLGRNLPEKSRAVVAILERPEETANEHVYVNSFATTQNKMLKAFEELSGDKFKVTHAKMEDCSKAAHEKMRSVPAKGAVWLRGGFEATVLIMLDHRGFWEYSKTKGLWNERLGLSKENLEDTVRSVLAKAAA</sequence>
<dbReference type="PANTHER" id="PTHR47706">
    <property type="entry name" value="NMRA-LIKE FAMILY PROTEIN"/>
    <property type="match status" value="1"/>
</dbReference>
<proteinExistence type="predicted"/>
<dbReference type="GO" id="GO:0016491">
    <property type="term" value="F:oxidoreductase activity"/>
    <property type="evidence" value="ECO:0007669"/>
    <property type="project" value="UniProtKB-KW"/>
</dbReference>
<dbReference type="OrthoDB" id="9974981at2759"/>
<evidence type="ECO:0000256" key="2">
    <source>
        <dbReference type="ARBA" id="ARBA00023002"/>
    </source>
</evidence>
<dbReference type="Proteomes" id="UP000019473">
    <property type="component" value="Unassembled WGS sequence"/>
</dbReference>
<dbReference type="GeneID" id="19180082"/>
<accession>W9WHU5</accession>
<keyword evidence="1" id="KW-0521">NADP</keyword>
<dbReference type="AlphaFoldDB" id="W9WHU5"/>
<dbReference type="VEuPathDB" id="FungiDB:A1O7_05498"/>
<evidence type="ECO:0008006" key="5">
    <source>
        <dbReference type="Google" id="ProtNLM"/>
    </source>
</evidence>
<dbReference type="STRING" id="1182544.W9WHU5"/>
<dbReference type="EMBL" id="AMGW01000004">
    <property type="protein sequence ID" value="EXJ58074.1"/>
    <property type="molecule type" value="Genomic_DNA"/>
</dbReference>
<comment type="caution">
    <text evidence="3">The sequence shown here is derived from an EMBL/GenBank/DDBJ whole genome shotgun (WGS) entry which is preliminary data.</text>
</comment>
<dbReference type="InterPro" id="IPR051609">
    <property type="entry name" value="NmrA/Isoflavone_reductase-like"/>
</dbReference>
<protein>
    <recommendedName>
        <fullName evidence="5">NmrA-like domain-containing protein</fullName>
    </recommendedName>
</protein>
<dbReference type="Gene3D" id="3.90.25.10">
    <property type="entry name" value="UDP-galactose 4-epimerase, domain 1"/>
    <property type="match status" value="1"/>
</dbReference>
<reference evidence="3 4" key="1">
    <citation type="submission" date="2013-03" db="EMBL/GenBank/DDBJ databases">
        <title>The Genome Sequence of Cladophialophora yegresii CBS 114405.</title>
        <authorList>
            <consortium name="The Broad Institute Genomics Platform"/>
            <person name="Cuomo C."/>
            <person name="de Hoog S."/>
            <person name="Gorbushina A."/>
            <person name="Walker B."/>
            <person name="Young S.K."/>
            <person name="Zeng Q."/>
            <person name="Gargeya S."/>
            <person name="Fitzgerald M."/>
            <person name="Haas B."/>
            <person name="Abouelleil A."/>
            <person name="Allen A.W."/>
            <person name="Alvarado L."/>
            <person name="Arachchi H.M."/>
            <person name="Berlin A.M."/>
            <person name="Chapman S.B."/>
            <person name="Gainer-Dewar J."/>
            <person name="Goldberg J."/>
            <person name="Griggs A."/>
            <person name="Gujja S."/>
            <person name="Hansen M."/>
            <person name="Howarth C."/>
            <person name="Imamovic A."/>
            <person name="Ireland A."/>
            <person name="Larimer J."/>
            <person name="McCowan C."/>
            <person name="Murphy C."/>
            <person name="Pearson M."/>
            <person name="Poon T.W."/>
            <person name="Priest M."/>
            <person name="Roberts A."/>
            <person name="Saif S."/>
            <person name="Shea T."/>
            <person name="Sisk P."/>
            <person name="Sykes S."/>
            <person name="Wortman J."/>
            <person name="Nusbaum C."/>
            <person name="Birren B."/>
        </authorList>
    </citation>
    <scope>NUCLEOTIDE SEQUENCE [LARGE SCALE GENOMIC DNA]</scope>
    <source>
        <strain evidence="3 4">CBS 114405</strain>
    </source>
</reference>
<dbReference type="RefSeq" id="XP_007757697.1">
    <property type="nucleotide sequence ID" value="XM_007759507.1"/>
</dbReference>
<evidence type="ECO:0000256" key="1">
    <source>
        <dbReference type="ARBA" id="ARBA00022857"/>
    </source>
</evidence>
<gene>
    <name evidence="3" type="ORF">A1O7_05498</name>
</gene>
<dbReference type="HOGENOM" id="CLU_1885554_0_0_1"/>
<keyword evidence="4" id="KW-1185">Reference proteome</keyword>
<keyword evidence="2" id="KW-0560">Oxidoreductase</keyword>
<evidence type="ECO:0000313" key="3">
    <source>
        <dbReference type="EMBL" id="EXJ58074.1"/>
    </source>
</evidence>
<name>W9WHU5_9EURO</name>